<gene>
    <name evidence="1" type="ORF">IAB04_06535</name>
</gene>
<name>A0A9D1LVU5_9FIRM</name>
<dbReference type="Proteomes" id="UP000824111">
    <property type="component" value="Unassembled WGS sequence"/>
</dbReference>
<feature type="non-terminal residue" evidence="1">
    <location>
        <position position="55"/>
    </location>
</feature>
<evidence type="ECO:0000313" key="1">
    <source>
        <dbReference type="EMBL" id="HIU49004.1"/>
    </source>
</evidence>
<comment type="caution">
    <text evidence="1">The sequence shown here is derived from an EMBL/GenBank/DDBJ whole genome shotgun (WGS) entry which is preliminary data.</text>
</comment>
<sequence>MKLVIGDIPPSSNKYLGNSHSYHVYRQDKERWHWLVKAAIRERPERPMGRAAVAL</sequence>
<reference evidence="1" key="1">
    <citation type="submission" date="2020-10" db="EMBL/GenBank/DDBJ databases">
        <authorList>
            <person name="Gilroy R."/>
        </authorList>
    </citation>
    <scope>NUCLEOTIDE SEQUENCE</scope>
    <source>
        <strain evidence="1">ChiSjej4B22-9803</strain>
    </source>
</reference>
<protein>
    <submittedName>
        <fullName evidence="1">Uncharacterized protein</fullName>
    </submittedName>
</protein>
<evidence type="ECO:0000313" key="2">
    <source>
        <dbReference type="Proteomes" id="UP000824111"/>
    </source>
</evidence>
<dbReference type="AlphaFoldDB" id="A0A9D1LVU5"/>
<accession>A0A9D1LVU5</accession>
<reference evidence="1" key="2">
    <citation type="journal article" date="2021" name="PeerJ">
        <title>Extensive microbial diversity within the chicken gut microbiome revealed by metagenomics and culture.</title>
        <authorList>
            <person name="Gilroy R."/>
            <person name="Ravi A."/>
            <person name="Getino M."/>
            <person name="Pursley I."/>
            <person name="Horton D.L."/>
            <person name="Alikhan N.F."/>
            <person name="Baker D."/>
            <person name="Gharbi K."/>
            <person name="Hall N."/>
            <person name="Watson M."/>
            <person name="Adriaenssens E.M."/>
            <person name="Foster-Nyarko E."/>
            <person name="Jarju S."/>
            <person name="Secka A."/>
            <person name="Antonio M."/>
            <person name="Oren A."/>
            <person name="Chaudhuri R.R."/>
            <person name="La Ragione R."/>
            <person name="Hildebrand F."/>
            <person name="Pallen M.J."/>
        </authorList>
    </citation>
    <scope>NUCLEOTIDE SEQUENCE</scope>
    <source>
        <strain evidence="1">ChiSjej4B22-9803</strain>
    </source>
</reference>
<proteinExistence type="predicted"/>
<dbReference type="EMBL" id="DVND01000166">
    <property type="protein sequence ID" value="HIU49004.1"/>
    <property type="molecule type" value="Genomic_DNA"/>
</dbReference>
<organism evidence="1 2">
    <name type="scientific">Candidatus Avimonoglobus intestinipullorum</name>
    <dbReference type="NCBI Taxonomy" id="2840699"/>
    <lineage>
        <taxon>Bacteria</taxon>
        <taxon>Bacillati</taxon>
        <taxon>Bacillota</taxon>
        <taxon>Clostridia</taxon>
        <taxon>Eubacteriales</taxon>
        <taxon>Candidatus Avimonoglobus</taxon>
    </lineage>
</organism>